<dbReference type="AlphaFoldDB" id="A0A1H6A9B0"/>
<reference evidence="2" key="1">
    <citation type="submission" date="2016-10" db="EMBL/GenBank/DDBJ databases">
        <authorList>
            <person name="Varghese N."/>
            <person name="Submissions S."/>
        </authorList>
    </citation>
    <scope>NUCLEOTIDE SEQUENCE [LARGE SCALE GENOMIC DNA]</scope>
    <source>
        <strain evidence="2">DSM 22361</strain>
    </source>
</reference>
<organism evidence="1 2">
    <name type="scientific">Sphingobacterium lactis</name>
    <dbReference type="NCBI Taxonomy" id="797291"/>
    <lineage>
        <taxon>Bacteria</taxon>
        <taxon>Pseudomonadati</taxon>
        <taxon>Bacteroidota</taxon>
        <taxon>Sphingobacteriia</taxon>
        <taxon>Sphingobacteriales</taxon>
        <taxon>Sphingobacteriaceae</taxon>
        <taxon>Sphingobacterium</taxon>
    </lineage>
</organism>
<gene>
    <name evidence="1" type="ORF">SAMN05421877_10836</name>
</gene>
<evidence type="ECO:0000313" key="2">
    <source>
        <dbReference type="Proteomes" id="UP000236731"/>
    </source>
</evidence>
<sequence>MSKITFKLETDFDLELDFVLIGISSVLRDYRLCHFINKHTGLQFVYGKEDYLDHNGHEKEKPKDELDYHIIYETKKNKPTVQHHYNIFRYHNQTFEFEFYLLSNRSIEGAALIPEILSFDYFLMVKHFIDQEDLDALLENIKAIPEVLLVKEIDPTILKSKENLIF</sequence>
<evidence type="ECO:0008006" key="3">
    <source>
        <dbReference type="Google" id="ProtNLM"/>
    </source>
</evidence>
<keyword evidence="2" id="KW-1185">Reference proteome</keyword>
<accession>A0A1H6A9B0</accession>
<proteinExistence type="predicted"/>
<dbReference type="Proteomes" id="UP000236731">
    <property type="component" value="Unassembled WGS sequence"/>
</dbReference>
<dbReference type="RefSeq" id="WP_103906732.1">
    <property type="nucleotide sequence ID" value="NZ_CP049246.1"/>
</dbReference>
<dbReference type="OrthoDB" id="676614at2"/>
<dbReference type="NCBIfam" id="NF033205">
    <property type="entry name" value="IPExxxVDY"/>
    <property type="match status" value="1"/>
</dbReference>
<name>A0A1H6A9B0_9SPHI</name>
<protein>
    <recommendedName>
        <fullName evidence="3">IPExxxVDY family protein</fullName>
    </recommendedName>
</protein>
<evidence type="ECO:0000313" key="1">
    <source>
        <dbReference type="EMBL" id="SEG45319.1"/>
    </source>
</evidence>
<dbReference type="EMBL" id="FNUT01000008">
    <property type="protein sequence ID" value="SEG45319.1"/>
    <property type="molecule type" value="Genomic_DNA"/>
</dbReference>
<dbReference type="InterPro" id="IPR047690">
    <property type="entry name" value="IPExxxVDY_fam"/>
</dbReference>